<keyword evidence="16" id="KW-1185">Reference proteome</keyword>
<keyword evidence="4 10" id="KW-1134">Transmembrane beta strand</keyword>
<dbReference type="Pfam" id="PF07715">
    <property type="entry name" value="Plug"/>
    <property type="match status" value="1"/>
</dbReference>
<dbReference type="Proteomes" id="UP000218437">
    <property type="component" value="Chromosome"/>
</dbReference>
<evidence type="ECO:0000259" key="13">
    <source>
        <dbReference type="Pfam" id="PF00593"/>
    </source>
</evidence>
<evidence type="ECO:0000256" key="8">
    <source>
        <dbReference type="ARBA" id="ARBA00023170"/>
    </source>
</evidence>
<evidence type="ECO:0000256" key="9">
    <source>
        <dbReference type="ARBA" id="ARBA00023237"/>
    </source>
</evidence>
<evidence type="ECO:0000313" key="15">
    <source>
        <dbReference type="EMBL" id="ATD59882.1"/>
    </source>
</evidence>
<evidence type="ECO:0000256" key="5">
    <source>
        <dbReference type="ARBA" id="ARBA00022692"/>
    </source>
</evidence>
<evidence type="ECO:0000256" key="10">
    <source>
        <dbReference type="PROSITE-ProRule" id="PRU01360"/>
    </source>
</evidence>
<dbReference type="InterPro" id="IPR037066">
    <property type="entry name" value="Plug_dom_sf"/>
</dbReference>
<evidence type="ECO:0000313" key="16">
    <source>
        <dbReference type="Proteomes" id="UP000218437"/>
    </source>
</evidence>
<evidence type="ECO:0000256" key="11">
    <source>
        <dbReference type="RuleBase" id="RU003357"/>
    </source>
</evidence>
<feature type="domain" description="TonB-dependent receptor plug" evidence="14">
    <location>
        <begin position="47"/>
        <end position="159"/>
    </location>
</feature>
<evidence type="ECO:0000256" key="2">
    <source>
        <dbReference type="ARBA" id="ARBA00009810"/>
    </source>
</evidence>
<accession>A0A290WSL9</accession>
<keyword evidence="8 15" id="KW-0675">Receptor</keyword>
<dbReference type="InterPro" id="IPR000531">
    <property type="entry name" value="Beta-barrel_TonB"/>
</dbReference>
<evidence type="ECO:0000256" key="3">
    <source>
        <dbReference type="ARBA" id="ARBA00022448"/>
    </source>
</evidence>
<dbReference type="Gene3D" id="2.40.170.20">
    <property type="entry name" value="TonB-dependent receptor, beta-barrel domain"/>
    <property type="match status" value="1"/>
</dbReference>
<feature type="domain" description="TonB-dependent receptor-like beta-barrel" evidence="13">
    <location>
        <begin position="362"/>
        <end position="917"/>
    </location>
</feature>
<comment type="similarity">
    <text evidence="2 10 11">Belongs to the TonB-dependent receptor family.</text>
</comment>
<dbReference type="InterPro" id="IPR012910">
    <property type="entry name" value="Plug_dom"/>
</dbReference>
<keyword evidence="9 10" id="KW-0998">Cell outer membrane</keyword>
<protein>
    <submittedName>
        <fullName evidence="15">TonB-dependent receptor</fullName>
    </submittedName>
</protein>
<evidence type="ECO:0000256" key="7">
    <source>
        <dbReference type="ARBA" id="ARBA00023136"/>
    </source>
</evidence>
<feature type="chain" id="PRO_5012606440" evidence="12">
    <location>
        <begin position="23"/>
        <end position="959"/>
    </location>
</feature>
<dbReference type="PANTHER" id="PTHR47234:SF2">
    <property type="entry name" value="TONB-DEPENDENT RECEPTOR"/>
    <property type="match status" value="1"/>
</dbReference>
<dbReference type="GO" id="GO:0009279">
    <property type="term" value="C:cell outer membrane"/>
    <property type="evidence" value="ECO:0007669"/>
    <property type="project" value="UniProtKB-SubCell"/>
</dbReference>
<dbReference type="PROSITE" id="PS52016">
    <property type="entry name" value="TONB_DEPENDENT_REC_3"/>
    <property type="match status" value="1"/>
</dbReference>
<proteinExistence type="inferred from homology"/>
<dbReference type="InterPro" id="IPR036942">
    <property type="entry name" value="Beta-barrel_TonB_sf"/>
</dbReference>
<feature type="signal peptide" evidence="12">
    <location>
        <begin position="1"/>
        <end position="22"/>
    </location>
</feature>
<name>A0A290WSL9_9BURK</name>
<comment type="subcellular location">
    <subcellularLocation>
        <location evidence="1 10">Cell outer membrane</location>
        <topology evidence="1 10">Multi-pass membrane protein</topology>
    </subcellularLocation>
</comment>
<dbReference type="PANTHER" id="PTHR47234">
    <property type="match status" value="1"/>
</dbReference>
<dbReference type="SUPFAM" id="SSF56935">
    <property type="entry name" value="Porins"/>
    <property type="match status" value="1"/>
</dbReference>
<gene>
    <name evidence="15" type="ORF">CNX70_06535</name>
</gene>
<keyword evidence="5 10" id="KW-0812">Transmembrane</keyword>
<keyword evidence="7 10" id="KW-0472">Membrane</keyword>
<dbReference type="InterPro" id="IPR039426">
    <property type="entry name" value="TonB-dep_rcpt-like"/>
</dbReference>
<evidence type="ECO:0000256" key="4">
    <source>
        <dbReference type="ARBA" id="ARBA00022452"/>
    </source>
</evidence>
<dbReference type="EMBL" id="CP023422">
    <property type="protein sequence ID" value="ATD59882.1"/>
    <property type="molecule type" value="Genomic_DNA"/>
</dbReference>
<dbReference type="Pfam" id="PF00593">
    <property type="entry name" value="TonB_dep_Rec_b-barrel"/>
    <property type="match status" value="1"/>
</dbReference>
<dbReference type="KEGG" id="jsv:CNX70_06535"/>
<reference evidence="15 16" key="1">
    <citation type="submission" date="2017-09" db="EMBL/GenBank/DDBJ databases">
        <title>Complete genome sequence of Janthinobacterium svalbardensis PAMC 27463.</title>
        <authorList>
            <person name="Cho Y.-J."/>
            <person name="Cho A."/>
            <person name="Kim O.-S."/>
            <person name="Lee J.-I."/>
        </authorList>
    </citation>
    <scope>NUCLEOTIDE SEQUENCE [LARGE SCALE GENOMIC DNA]</scope>
    <source>
        <strain evidence="15 16">PAMC 27463</strain>
    </source>
</reference>
<keyword evidence="3 10" id="KW-0813">Transport</keyword>
<dbReference type="Gene3D" id="2.170.130.10">
    <property type="entry name" value="TonB-dependent receptor, plug domain"/>
    <property type="match status" value="1"/>
</dbReference>
<keyword evidence="6 11" id="KW-0798">TonB box</keyword>
<keyword evidence="12" id="KW-0732">Signal</keyword>
<dbReference type="AlphaFoldDB" id="A0A290WSL9"/>
<evidence type="ECO:0000256" key="6">
    <source>
        <dbReference type="ARBA" id="ARBA00023077"/>
    </source>
</evidence>
<evidence type="ECO:0000256" key="12">
    <source>
        <dbReference type="SAM" id="SignalP"/>
    </source>
</evidence>
<sequence>MHQRTKIAVAVAMALNSLTVFAQAQAEAEAPQRVEITGSRIRQVDLETAQPVLKMTAQQIQATGLVTVGDVLNQLTSAGPPAFSKGSTLTSNREQGGQYIDMRGLGSQRLLVLVNGKRWTTTVAGYTDMSTVPTSMIERIDILKDGASSIYGSDAIAGVVNIILKKSMQGANLSVYHGQNDKGDGKNSDYSFSYGAGDEKASLMFGLSHTTSGVVWSKDREATRTTYGPNHPTNGLGVGEWGRYRQVSASGAATGVNQYLNHTGTWQNPNGVGQDSRNPLNYHVYPAAAPSPDDLYNSTQQMMFESPNALTTMFTKGTFDLPMGIRFASTAMFSERNSSRQNAGYPVNSLSQSKYPVYLDKNSYYNPIGASVTGGTGADAFFYRRMVEMPRVTESKNQTVHIDASLEGDFTLRGLPWSWSTGYNHNSVTGLSSSTGNQNLINLKKALGPSFLNSSGVVQCGTAASPISLAECTPFNILGGPSASTPAALKYITANGQATYGSTVNSITADVSGELLTLPAGALGVAGGLERREVRGYDIPDQFAQSNLTTDLAGNATYGRYTVKEMYLEANVPLLKDAPFAKLLSIDLATRYSDYSNFGTTTNSKASFMWKPVNDLLTRGTWAEGFRAPSLNDTFGGGSQSYDSYLDICDSKYGQTANPTIAGNCSRLGVPANFRQRNATGGEVTAAAQTPVPFNTGAGNNSLKPETAKTKTLGLVYNPSFVPGLSGTLDWFKITIENRITAVGVAYTLSQCYLYNVSEFCNNVTRDTTGQIVGLSRGNTNLGTMETEGVDIGLSYRLPRTAYGQFVVNSQSTWVKSFLTKSSATADWYDSNGEWGSPRLKSNLTLDWSLGNWSATVTSRYTSGTKAACAFGANIECSNPVSPTGAYNKIGAYVYTDLSVAYATPWKGRIMVGANNVFDKAPTVNYSANSNYSGPSSSSSVDPNLPIDRFVYVRYNQSF</sequence>
<organism evidence="15 16">
    <name type="scientific">Janthinobacterium svalbardensis</name>
    <dbReference type="NCBI Taxonomy" id="368607"/>
    <lineage>
        <taxon>Bacteria</taxon>
        <taxon>Pseudomonadati</taxon>
        <taxon>Pseudomonadota</taxon>
        <taxon>Betaproteobacteria</taxon>
        <taxon>Burkholderiales</taxon>
        <taxon>Oxalobacteraceae</taxon>
        <taxon>Janthinobacterium</taxon>
    </lineage>
</organism>
<evidence type="ECO:0000259" key="14">
    <source>
        <dbReference type="Pfam" id="PF07715"/>
    </source>
</evidence>
<evidence type="ECO:0000256" key="1">
    <source>
        <dbReference type="ARBA" id="ARBA00004571"/>
    </source>
</evidence>